<evidence type="ECO:0000313" key="2">
    <source>
        <dbReference type="EMBL" id="AEW03759.1"/>
    </source>
</evidence>
<dbReference type="HOGENOM" id="CLU_1916002_0_0_9"/>
<accession>G8TWB6</accession>
<reference evidence="2 3" key="2">
    <citation type="journal article" date="2012" name="Stand. Genomic Sci.">
        <title>Complete genome sequence of the moderately thermophilic mineral-sulfide-oxidizing firmicute Sulfobacillus acidophilus type strain (NAL(T)).</title>
        <authorList>
            <person name="Anderson I."/>
            <person name="Chertkov O."/>
            <person name="Chen A."/>
            <person name="Saunders E."/>
            <person name="Lapidus A."/>
            <person name="Nolan M."/>
            <person name="Lucas S."/>
            <person name="Hammon N."/>
            <person name="Deshpande S."/>
            <person name="Cheng J.F."/>
            <person name="Han C."/>
            <person name="Tapia R."/>
            <person name="Goodwin L.A."/>
            <person name="Pitluck S."/>
            <person name="Liolios K."/>
            <person name="Pagani I."/>
            <person name="Ivanova N."/>
            <person name="Mikhailova N."/>
            <person name="Pati A."/>
            <person name="Palaniappan K."/>
            <person name="Land M."/>
            <person name="Pan C."/>
            <person name="Rohde M."/>
            <person name="Pukall R."/>
            <person name="Goker M."/>
            <person name="Detter J.C."/>
            <person name="Woyke T."/>
            <person name="Bristow J."/>
            <person name="Eisen J.A."/>
            <person name="Markowitz V."/>
            <person name="Hugenholtz P."/>
            <person name="Kyrpides N.C."/>
            <person name="Klenk H.P."/>
            <person name="Mavromatis K."/>
        </authorList>
    </citation>
    <scope>NUCLEOTIDE SEQUENCE [LARGE SCALE GENOMIC DNA]</scope>
    <source>
        <strain evidence="3">ATCC 700253 / DSM 10332 / NAL</strain>
    </source>
</reference>
<keyword evidence="3" id="KW-1185">Reference proteome</keyword>
<keyword evidence="1" id="KW-0812">Transmembrane</keyword>
<protein>
    <recommendedName>
        <fullName evidence="4">Spore cortex biosynthesis protein YabQ</fullName>
    </recommendedName>
</protein>
<evidence type="ECO:0008006" key="4">
    <source>
        <dbReference type="Google" id="ProtNLM"/>
    </source>
</evidence>
<sequence>MHATALFFLGVWILTGIGLGLFATIMAVWRQEFCPVPGIKIVTDLGFFLVAAAAYLVIGFWLDWGKFSVWGVAGILAGFGLWTAWAAPVVSRGLITVARVTKRTGLILALPGIRLVRWGRRHWPRKKPPSNP</sequence>
<dbReference type="AlphaFoldDB" id="G8TWB6"/>
<reference evidence="3" key="1">
    <citation type="submission" date="2011-12" db="EMBL/GenBank/DDBJ databases">
        <title>The complete genome of chromosome of Sulfobacillus acidophilus DSM 10332.</title>
        <authorList>
            <person name="Lucas S."/>
            <person name="Han J."/>
            <person name="Lapidus A."/>
            <person name="Bruce D."/>
            <person name="Goodwin L."/>
            <person name="Pitluck S."/>
            <person name="Peters L."/>
            <person name="Kyrpides N."/>
            <person name="Mavromatis K."/>
            <person name="Ivanova N."/>
            <person name="Mikhailova N."/>
            <person name="Chertkov O."/>
            <person name="Saunders E."/>
            <person name="Detter J.C."/>
            <person name="Tapia R."/>
            <person name="Han C."/>
            <person name="Land M."/>
            <person name="Hauser L."/>
            <person name="Markowitz V."/>
            <person name="Cheng J.-F."/>
            <person name="Hugenholtz P."/>
            <person name="Woyke T."/>
            <person name="Wu D."/>
            <person name="Pukall R."/>
            <person name="Gehrich-Schroeter G."/>
            <person name="Schneider S."/>
            <person name="Klenk H.-P."/>
            <person name="Eisen J.A."/>
        </authorList>
    </citation>
    <scope>NUCLEOTIDE SEQUENCE [LARGE SCALE GENOMIC DNA]</scope>
    <source>
        <strain evidence="3">ATCC 700253 / DSM 10332 / NAL</strain>
    </source>
</reference>
<feature type="transmembrane region" description="Helical" evidence="1">
    <location>
        <begin position="41"/>
        <end position="62"/>
    </location>
</feature>
<proteinExistence type="predicted"/>
<dbReference type="PATRIC" id="fig|679936.5.peg.192"/>
<dbReference type="STRING" id="679936.Sulac_0187"/>
<evidence type="ECO:0000256" key="1">
    <source>
        <dbReference type="SAM" id="Phobius"/>
    </source>
</evidence>
<dbReference type="EMBL" id="CP003179">
    <property type="protein sequence ID" value="AEW03759.1"/>
    <property type="molecule type" value="Genomic_DNA"/>
</dbReference>
<dbReference type="KEGG" id="sap:Sulac_0187"/>
<organism evidence="2 3">
    <name type="scientific">Sulfobacillus acidophilus (strain ATCC 700253 / DSM 10332 / NAL)</name>
    <dbReference type="NCBI Taxonomy" id="679936"/>
    <lineage>
        <taxon>Bacteria</taxon>
        <taxon>Bacillati</taxon>
        <taxon>Bacillota</taxon>
        <taxon>Clostridia</taxon>
        <taxon>Eubacteriales</taxon>
        <taxon>Clostridiales Family XVII. Incertae Sedis</taxon>
        <taxon>Sulfobacillus</taxon>
    </lineage>
</organism>
<gene>
    <name evidence="2" type="ordered locus">Sulac_0187</name>
</gene>
<name>G8TWB6_SULAD</name>
<feature type="transmembrane region" description="Helical" evidence="1">
    <location>
        <begin position="68"/>
        <end position="90"/>
    </location>
</feature>
<feature type="transmembrane region" description="Helical" evidence="1">
    <location>
        <begin position="6"/>
        <end position="29"/>
    </location>
</feature>
<dbReference type="Proteomes" id="UP000005439">
    <property type="component" value="Chromosome"/>
</dbReference>
<keyword evidence="1" id="KW-1133">Transmembrane helix</keyword>
<keyword evidence="1" id="KW-0472">Membrane</keyword>
<evidence type="ECO:0000313" key="3">
    <source>
        <dbReference type="Proteomes" id="UP000005439"/>
    </source>
</evidence>